<proteinExistence type="predicted"/>
<evidence type="ECO:0000313" key="2">
    <source>
        <dbReference type="EMBL" id="UQC75346.1"/>
    </source>
</evidence>
<name>A0A9Q8SDE8_9PEZI</name>
<gene>
    <name evidence="2" type="ORF">CLUP02_02000</name>
</gene>
<reference evidence="2" key="1">
    <citation type="journal article" date="2021" name="Mol. Plant Microbe Interact.">
        <title>Complete Genome Sequence of the Plant-Pathogenic Fungus Colletotrichum lupini.</title>
        <authorList>
            <person name="Baroncelli R."/>
            <person name="Pensec F."/>
            <person name="Da Lio D."/>
            <person name="Boufleur T."/>
            <person name="Vicente I."/>
            <person name="Sarrocco S."/>
            <person name="Picot A."/>
            <person name="Baraldi E."/>
            <person name="Sukno S."/>
            <person name="Thon M."/>
            <person name="Le Floch G."/>
        </authorList>
    </citation>
    <scope>NUCLEOTIDE SEQUENCE</scope>
    <source>
        <strain evidence="2">IMI 504893</strain>
    </source>
</reference>
<feature type="compositionally biased region" description="Basic residues" evidence="1">
    <location>
        <begin position="15"/>
        <end position="27"/>
    </location>
</feature>
<feature type="compositionally biased region" description="Basic and acidic residues" evidence="1">
    <location>
        <begin position="1"/>
        <end position="14"/>
    </location>
</feature>
<feature type="region of interest" description="Disordered" evidence="1">
    <location>
        <begin position="1"/>
        <end position="33"/>
    </location>
</feature>
<dbReference type="KEGG" id="clup:CLUP02_02000"/>
<evidence type="ECO:0000313" key="3">
    <source>
        <dbReference type="Proteomes" id="UP000830671"/>
    </source>
</evidence>
<dbReference type="GeneID" id="73336045"/>
<evidence type="ECO:0000256" key="1">
    <source>
        <dbReference type="SAM" id="MobiDB-lite"/>
    </source>
</evidence>
<dbReference type="RefSeq" id="XP_049136992.1">
    <property type="nucleotide sequence ID" value="XM_049281035.1"/>
</dbReference>
<organism evidence="2 3">
    <name type="scientific">Colletotrichum lupini</name>
    <dbReference type="NCBI Taxonomy" id="145971"/>
    <lineage>
        <taxon>Eukaryota</taxon>
        <taxon>Fungi</taxon>
        <taxon>Dikarya</taxon>
        <taxon>Ascomycota</taxon>
        <taxon>Pezizomycotina</taxon>
        <taxon>Sordariomycetes</taxon>
        <taxon>Hypocreomycetidae</taxon>
        <taxon>Glomerellales</taxon>
        <taxon>Glomerellaceae</taxon>
        <taxon>Colletotrichum</taxon>
        <taxon>Colletotrichum acutatum species complex</taxon>
    </lineage>
</organism>
<dbReference type="Proteomes" id="UP000830671">
    <property type="component" value="Chromosome 1"/>
</dbReference>
<accession>A0A9Q8SDE8</accession>
<keyword evidence="3" id="KW-1185">Reference proteome</keyword>
<dbReference type="EMBL" id="CP019471">
    <property type="protein sequence ID" value="UQC75346.1"/>
    <property type="molecule type" value="Genomic_DNA"/>
</dbReference>
<dbReference type="AlphaFoldDB" id="A0A9Q8SDE8"/>
<protein>
    <submittedName>
        <fullName evidence="2">Uncharacterized protein</fullName>
    </submittedName>
</protein>
<sequence>MGSKQLDKPKDHLHSQVRYKHGEKKRVQRDCSSHARALQQEACVPRGPGLSISG</sequence>